<name>A0AAE8MYC6_9PEZI</name>
<dbReference type="Proteomes" id="UP001187682">
    <property type="component" value="Unassembled WGS sequence"/>
</dbReference>
<feature type="compositionally biased region" description="Low complexity" evidence="1">
    <location>
        <begin position="151"/>
        <end position="168"/>
    </location>
</feature>
<gene>
    <name evidence="2" type="ORF">DNG_05647</name>
</gene>
<feature type="compositionally biased region" description="Low complexity" evidence="1">
    <location>
        <begin position="19"/>
        <end position="44"/>
    </location>
</feature>
<comment type="caution">
    <text evidence="2">The sequence shown here is derived from an EMBL/GenBank/DDBJ whole genome shotgun (WGS) entry which is preliminary data.</text>
</comment>
<organism evidence="2 3">
    <name type="scientific">Cephalotrichum gorgonifer</name>
    <dbReference type="NCBI Taxonomy" id="2041049"/>
    <lineage>
        <taxon>Eukaryota</taxon>
        <taxon>Fungi</taxon>
        <taxon>Dikarya</taxon>
        <taxon>Ascomycota</taxon>
        <taxon>Pezizomycotina</taxon>
        <taxon>Sordariomycetes</taxon>
        <taxon>Hypocreomycetidae</taxon>
        <taxon>Microascales</taxon>
        <taxon>Microascaceae</taxon>
        <taxon>Cephalotrichum</taxon>
    </lineage>
</organism>
<dbReference type="PANTHER" id="PTHR42051:SF1">
    <property type="entry name" value="MEIOTICALLY UP-REGULATED PROTEIN PB1A10.08"/>
    <property type="match status" value="1"/>
</dbReference>
<feature type="compositionally biased region" description="Basic and acidic residues" evidence="1">
    <location>
        <begin position="1"/>
        <end position="11"/>
    </location>
</feature>
<feature type="compositionally biased region" description="Low complexity" evidence="1">
    <location>
        <begin position="224"/>
        <end position="238"/>
    </location>
</feature>
<feature type="compositionally biased region" description="Basic and acidic residues" evidence="1">
    <location>
        <begin position="58"/>
        <end position="70"/>
    </location>
</feature>
<feature type="region of interest" description="Disordered" evidence="1">
    <location>
        <begin position="219"/>
        <end position="269"/>
    </location>
</feature>
<proteinExistence type="predicted"/>
<accession>A0AAE8MYC6</accession>
<feature type="compositionally biased region" description="Basic and acidic residues" evidence="1">
    <location>
        <begin position="115"/>
        <end position="133"/>
    </location>
</feature>
<keyword evidence="3" id="KW-1185">Reference proteome</keyword>
<dbReference type="InterPro" id="IPR034443">
    <property type="entry name" value="PB1A10.08"/>
</dbReference>
<evidence type="ECO:0000313" key="2">
    <source>
        <dbReference type="EMBL" id="SPO02966.1"/>
    </source>
</evidence>
<evidence type="ECO:0000313" key="3">
    <source>
        <dbReference type="Proteomes" id="UP001187682"/>
    </source>
</evidence>
<feature type="compositionally biased region" description="Basic residues" evidence="1">
    <location>
        <begin position="104"/>
        <end position="114"/>
    </location>
</feature>
<feature type="region of interest" description="Disordered" evidence="1">
    <location>
        <begin position="1"/>
        <end position="185"/>
    </location>
</feature>
<dbReference type="PANTHER" id="PTHR42051">
    <property type="entry name" value="MEIOTICALLY UP-REGULATED PROTEIN PB1A10.08"/>
    <property type="match status" value="1"/>
</dbReference>
<protein>
    <submittedName>
        <fullName evidence="2">Uncharacterized protein</fullName>
    </submittedName>
</protein>
<evidence type="ECO:0000256" key="1">
    <source>
        <dbReference type="SAM" id="MobiDB-lite"/>
    </source>
</evidence>
<sequence>MAKTAAGKESKLMVPASPPTVTTTPTTIRSRSTATTPTNTNPNPKHIATAAPVQIPRSKWEPTKASSDRHDRHRTHRPRDVYSPGAIPPSIHALLAGTTIPRPRNARAGHKDRRRPPEKEKEKEIRDSEKDESLTLDAVIQSQQVPDKELSLSLGKSPLDLLLDAPDFLGDDDDEDDDDNGTSFSDSLLGSLASTLASTLASARTVSAESVPSLTACSASPFGTSPSTDSSPLTPPLLCRRRGGNSQFVSRPSLEPVSPSSAGGDPVAHPLSTEVKIEELDFRVFQQQPAAEDGAGTSVWDSAFSRLPLKSAFKSNLTASLRAIRSAAKSFSTLSLASIPPDDLLTRSILAIDPRVPYTDERRPPVLEEEPSAALRRYLNPTTRSRVEDSAAGALPRPPRQYIATIQMQTYKIERLRENARLSRLPVPVTPRAREPGSAAPAQQAPAPVLVVPAMRQREMRENPDFIRVAVLEMAMRRRGKLDDERPGRARWALPPRKAITREYEVGEDGVPARWVPVAC</sequence>
<reference evidence="2" key="1">
    <citation type="submission" date="2018-03" db="EMBL/GenBank/DDBJ databases">
        <authorList>
            <person name="Guldener U."/>
        </authorList>
    </citation>
    <scope>NUCLEOTIDE SEQUENCE</scope>
</reference>
<dbReference type="EMBL" id="ONZQ02000007">
    <property type="protein sequence ID" value="SPO02966.1"/>
    <property type="molecule type" value="Genomic_DNA"/>
</dbReference>
<feature type="compositionally biased region" description="Acidic residues" evidence="1">
    <location>
        <begin position="169"/>
        <end position="180"/>
    </location>
</feature>
<dbReference type="AlphaFoldDB" id="A0AAE8MYC6"/>